<dbReference type="EMBL" id="FNRQ01000001">
    <property type="protein sequence ID" value="SEA32486.1"/>
    <property type="molecule type" value="Genomic_DNA"/>
</dbReference>
<name>A0A1H4A968_9BURK</name>
<protein>
    <submittedName>
        <fullName evidence="3">Quinoprotein relay system zinc metallohydrolase 2</fullName>
    </submittedName>
</protein>
<dbReference type="Gene3D" id="3.60.15.10">
    <property type="entry name" value="Ribonuclease Z/Hydroxyacylglutathione hydrolase-like"/>
    <property type="match status" value="1"/>
</dbReference>
<dbReference type="GO" id="GO:0016787">
    <property type="term" value="F:hydrolase activity"/>
    <property type="evidence" value="ECO:0007669"/>
    <property type="project" value="UniProtKB-KW"/>
</dbReference>
<accession>A0A1H4A968</accession>
<evidence type="ECO:0000313" key="3">
    <source>
        <dbReference type="EMBL" id="SEA32486.1"/>
    </source>
</evidence>
<dbReference type="STRING" id="83784.SAMN05192564_1011082"/>
<dbReference type="OrthoDB" id="1273797at2"/>
<proteinExistence type="inferred from homology"/>
<evidence type="ECO:0000256" key="1">
    <source>
        <dbReference type="ARBA" id="ARBA00005250"/>
    </source>
</evidence>
<dbReference type="CDD" id="cd16282">
    <property type="entry name" value="metallo-hydrolase-like_MBL-fold"/>
    <property type="match status" value="1"/>
</dbReference>
<gene>
    <name evidence="3" type="ORF">SAMN05192564_1011082</name>
</gene>
<dbReference type="NCBIfam" id="TIGR04559">
    <property type="entry name" value="SoxH_rel_PQQ_2"/>
    <property type="match status" value="1"/>
</dbReference>
<keyword evidence="4" id="KW-1185">Reference proteome</keyword>
<evidence type="ECO:0000259" key="2">
    <source>
        <dbReference type="SMART" id="SM00849"/>
    </source>
</evidence>
<dbReference type="InterPro" id="IPR050855">
    <property type="entry name" value="NDM-1-like"/>
</dbReference>
<sequence>MNTALRRVVLVVLTGFALMLMMSAAQSVSALKVQEIAPGLYVHRGQDDVATRANRGDIANIGFIIGTRCVAVIDTGGTAQEGRALRAAIRAVTPLPVCYVINTHMHPDHIFGNAAFEHDHPQFVGSATLGEAEMSHAESYLRVLHRELGALAEGSTIVPPALPFSGELTLDLGNRVLKLRTWKTAHTNNDVTVYDERSGTLWLADLLFVQCIPVIDGSVLGWLDDIATIRRMNPRRVVPGHGPVDTPWRPALDAQEAYLAGLVRDVRAAIRQGVTMQQAIETIGLDQRDRWRLFDIYHQRNVSAAYAELEWEQ</sequence>
<comment type="similarity">
    <text evidence="1">Belongs to the metallo-beta-lactamase superfamily. Class-B beta-lactamase family.</text>
</comment>
<dbReference type="PANTHER" id="PTHR42951:SF4">
    <property type="entry name" value="ACYL-COENZYME A THIOESTERASE MBLAC2"/>
    <property type="match status" value="1"/>
</dbReference>
<keyword evidence="3" id="KW-0378">Hydrolase</keyword>
<dbReference type="Pfam" id="PF00753">
    <property type="entry name" value="Lactamase_B"/>
    <property type="match status" value="1"/>
</dbReference>
<dbReference type="RefSeq" id="WP_090529936.1">
    <property type="nucleotide sequence ID" value="NZ_FNRQ01000001.1"/>
</dbReference>
<dbReference type="PANTHER" id="PTHR42951">
    <property type="entry name" value="METALLO-BETA-LACTAMASE DOMAIN-CONTAINING"/>
    <property type="match status" value="1"/>
</dbReference>
<dbReference type="SMART" id="SM00849">
    <property type="entry name" value="Lactamase_B"/>
    <property type="match status" value="1"/>
</dbReference>
<dbReference type="Proteomes" id="UP000198638">
    <property type="component" value="Unassembled WGS sequence"/>
</dbReference>
<dbReference type="SUPFAM" id="SSF56281">
    <property type="entry name" value="Metallo-hydrolase/oxidoreductase"/>
    <property type="match status" value="1"/>
</dbReference>
<dbReference type="GO" id="GO:0017001">
    <property type="term" value="P:antibiotic catabolic process"/>
    <property type="evidence" value="ECO:0007669"/>
    <property type="project" value="UniProtKB-ARBA"/>
</dbReference>
<feature type="domain" description="Metallo-beta-lactamase" evidence="2">
    <location>
        <begin position="58"/>
        <end position="241"/>
    </location>
</feature>
<evidence type="ECO:0000313" key="4">
    <source>
        <dbReference type="Proteomes" id="UP000198638"/>
    </source>
</evidence>
<dbReference type="InterPro" id="IPR030829">
    <property type="entry name" value="SoxH-rel_PQQ_2"/>
</dbReference>
<organism evidence="3 4">
    <name type="scientific">Paraburkholderia sartisoli</name>
    <dbReference type="NCBI Taxonomy" id="83784"/>
    <lineage>
        <taxon>Bacteria</taxon>
        <taxon>Pseudomonadati</taxon>
        <taxon>Pseudomonadota</taxon>
        <taxon>Betaproteobacteria</taxon>
        <taxon>Burkholderiales</taxon>
        <taxon>Burkholderiaceae</taxon>
        <taxon>Paraburkholderia</taxon>
    </lineage>
</organism>
<dbReference type="InterPro" id="IPR036866">
    <property type="entry name" value="RibonucZ/Hydroxyglut_hydro"/>
</dbReference>
<dbReference type="InterPro" id="IPR001279">
    <property type="entry name" value="Metallo-B-lactamas"/>
</dbReference>
<dbReference type="AlphaFoldDB" id="A0A1H4A968"/>
<reference evidence="4" key="1">
    <citation type="submission" date="2016-10" db="EMBL/GenBank/DDBJ databases">
        <authorList>
            <person name="Varghese N."/>
            <person name="Submissions S."/>
        </authorList>
    </citation>
    <scope>NUCLEOTIDE SEQUENCE [LARGE SCALE GENOMIC DNA]</scope>
    <source>
        <strain evidence="4">LMG 24000</strain>
    </source>
</reference>